<feature type="region of interest" description="Disordered" evidence="1">
    <location>
        <begin position="43"/>
        <end position="157"/>
    </location>
</feature>
<dbReference type="InterPro" id="IPR015035">
    <property type="entry name" value="DUF1918"/>
</dbReference>
<evidence type="ECO:0000259" key="2">
    <source>
        <dbReference type="Pfam" id="PF08940"/>
    </source>
</evidence>
<accession>A0A2X0K257</accession>
<evidence type="ECO:0000313" key="4">
    <source>
        <dbReference type="Proteomes" id="UP000248889"/>
    </source>
</evidence>
<dbReference type="AlphaFoldDB" id="A0A2X0K257"/>
<feature type="compositionally biased region" description="Low complexity" evidence="1">
    <location>
        <begin position="132"/>
        <end position="143"/>
    </location>
</feature>
<dbReference type="Gene3D" id="2.30.30.440">
    <property type="entry name" value="Domain of unknown function DUF1918"/>
    <property type="match status" value="1"/>
</dbReference>
<reference evidence="3 4" key="1">
    <citation type="submission" date="2018-06" db="EMBL/GenBank/DDBJ databases">
        <title>Streptacidiphilus pinicola sp. nov., isolated from pine grove soil.</title>
        <authorList>
            <person name="Roh S.G."/>
            <person name="Park S."/>
            <person name="Kim M.-K."/>
            <person name="Yun B.-R."/>
            <person name="Park J."/>
            <person name="Kim M.J."/>
            <person name="Kim Y.S."/>
            <person name="Kim S.B."/>
        </authorList>
    </citation>
    <scope>NUCLEOTIDE SEQUENCE [LARGE SCALE GENOMIC DNA]</scope>
    <source>
        <strain evidence="3 4">MMS16-CNU450</strain>
    </source>
</reference>
<feature type="compositionally biased region" description="Low complexity" evidence="1">
    <location>
        <begin position="70"/>
        <end position="90"/>
    </location>
</feature>
<protein>
    <recommendedName>
        <fullName evidence="2">DUF1918 domain-containing protein</fullName>
    </recommendedName>
</protein>
<name>A0A2X0K257_9ACTN</name>
<dbReference type="Proteomes" id="UP000248889">
    <property type="component" value="Unassembled WGS sequence"/>
</dbReference>
<sequence>MNAVVGDRLRFLGHKVGDHDRVGRVVEVLGSDGGPPYLVEFEDGHRGEAFPGSDCEIEHGGEREPERSTSRPSRPPRAISASSPSPVSTTDGASHSGSSTTIRVPDRSPVLPLACSARGRPNARSSRDRPFRAQPAPSPARRAGSGGPPDARPPTSCASCTGILCASRCSPDRGLREH</sequence>
<evidence type="ECO:0000256" key="1">
    <source>
        <dbReference type="SAM" id="MobiDB-lite"/>
    </source>
</evidence>
<organism evidence="3 4">
    <name type="scientific">Streptacidiphilus pinicola</name>
    <dbReference type="NCBI Taxonomy" id="2219663"/>
    <lineage>
        <taxon>Bacteria</taxon>
        <taxon>Bacillati</taxon>
        <taxon>Actinomycetota</taxon>
        <taxon>Actinomycetes</taxon>
        <taxon>Kitasatosporales</taxon>
        <taxon>Streptomycetaceae</taxon>
        <taxon>Streptacidiphilus</taxon>
    </lineage>
</organism>
<dbReference type="Pfam" id="PF08940">
    <property type="entry name" value="DUF1918"/>
    <property type="match status" value="1"/>
</dbReference>
<gene>
    <name evidence="3" type="ORF">DN069_22830</name>
</gene>
<dbReference type="EMBL" id="QKYN01000089">
    <property type="protein sequence ID" value="RAG83355.1"/>
    <property type="molecule type" value="Genomic_DNA"/>
</dbReference>
<dbReference type="SUPFAM" id="SSF50118">
    <property type="entry name" value="Cell growth inhibitor/plasmid maintenance toxic component"/>
    <property type="match status" value="1"/>
</dbReference>
<dbReference type="OrthoDB" id="4828144at2"/>
<evidence type="ECO:0000313" key="3">
    <source>
        <dbReference type="EMBL" id="RAG83355.1"/>
    </source>
</evidence>
<dbReference type="RefSeq" id="WP_111503717.1">
    <property type="nucleotide sequence ID" value="NZ_QKYN01000089.1"/>
</dbReference>
<comment type="caution">
    <text evidence="3">The sequence shown here is derived from an EMBL/GenBank/DDBJ whole genome shotgun (WGS) entry which is preliminary data.</text>
</comment>
<feature type="domain" description="DUF1918" evidence="2">
    <location>
        <begin position="1"/>
        <end position="57"/>
    </location>
</feature>
<feature type="compositionally biased region" description="Basic and acidic residues" evidence="1">
    <location>
        <begin position="56"/>
        <end position="69"/>
    </location>
</feature>
<feature type="compositionally biased region" description="Polar residues" evidence="1">
    <location>
        <begin position="91"/>
        <end position="102"/>
    </location>
</feature>
<keyword evidence="4" id="KW-1185">Reference proteome</keyword>
<proteinExistence type="predicted"/>